<dbReference type="GO" id="GO:0042025">
    <property type="term" value="C:host cell nucleus"/>
    <property type="evidence" value="ECO:0007669"/>
    <property type="project" value="UniProtKB-SubCell"/>
</dbReference>
<keyword evidence="5 12" id="KW-0597">Phosphoprotein</keyword>
<dbReference type="SUPFAM" id="SSF51332">
    <property type="entry name" value="E2 regulatory, transactivation domain"/>
    <property type="match status" value="1"/>
</dbReference>
<evidence type="ECO:0000256" key="13">
    <source>
        <dbReference type="SAM" id="MobiDB-lite"/>
    </source>
</evidence>
<sequence length="388" mass="44153">MENLVERFDAVQDKLLSLYEAGHMDLESQILHWDLERQENVLLHFARKQGIQNIGMQRVPPLAATEQKAKTAIYMGLVLRSLKKSPYSQESWTLTETSNELFMTAPQNTFKKGGKTIEVLYDNEETKAMPYTLWTAIYYQDADDMWHKTQGQVDVKGLFYVDITGSKTYYEDFAKDAKKYGETGQWQVKTGNDTLFGPSIASTSEDNVDGWQTIATPDTGGPRRRRGRPRRRTHSATTSATSETDTSSEDRRQRRGRHGKRRSKRLRWGSESSARTPSPVGQGHRSPNKHYPTRLARLQAEAGDPPVLLVKGPANTTKCWRYRVKLRHRDLFLCISTAFSWVGETGCDRVGCARVLVGFVNETQRERFITTVRLPKGCTYAFGNIDSL</sequence>
<dbReference type="InterPro" id="IPR035975">
    <property type="entry name" value="E2/EBNA1_C_sf"/>
</dbReference>
<evidence type="ECO:0000256" key="2">
    <source>
        <dbReference type="ARBA" id="ARBA00007794"/>
    </source>
</evidence>
<dbReference type="GO" id="GO:0003700">
    <property type="term" value="F:DNA-binding transcription factor activity"/>
    <property type="evidence" value="ECO:0007669"/>
    <property type="project" value="UniProtKB-UniRule"/>
</dbReference>
<protein>
    <recommendedName>
        <fullName evidence="12">Regulatory protein E2</fullName>
    </recommendedName>
</protein>
<keyword evidence="12" id="KW-0832">Ubl conjugation</keyword>
<evidence type="ECO:0000256" key="5">
    <source>
        <dbReference type="ARBA" id="ARBA00022553"/>
    </source>
</evidence>
<dbReference type="EMBL" id="MF588697">
    <property type="protein sequence ID" value="ATQ38222.1"/>
    <property type="molecule type" value="Genomic_DNA"/>
</dbReference>
<evidence type="ECO:0000256" key="9">
    <source>
        <dbReference type="ARBA" id="ARBA00023125"/>
    </source>
</evidence>
<gene>
    <name evidence="12 16" type="primary">E2</name>
</gene>
<comment type="PTM">
    <text evidence="12">Phosphorylated.</text>
</comment>
<comment type="PTM">
    <text evidence="12">Sumoylation plays a regulatory role in E2 transcriptional activity.</text>
</comment>
<dbReference type="GO" id="GO:0006275">
    <property type="term" value="P:regulation of DNA replication"/>
    <property type="evidence" value="ECO:0007669"/>
    <property type="project" value="UniProtKB-UniRule"/>
</dbReference>
<comment type="similarity">
    <text evidence="2">Belongs to the papillomaviridae E8^E2C protein family.</text>
</comment>
<comment type="subunit">
    <text evidence="12">Binds DNA as homodimer. Interacts with protein E1; this interaction greatly increases E1 DNA-binding activity. Interacts with protein L1; this interaction enhances E2-dependent replication and transcription activation. Interacts with protein L2; this interaction inhibits E2 transcriptional activity but not DNA replication function E2. Interacts with protein E7; this interaction inhibits E7 oncogenic activity. Interacts with host TAF1; this interaction modulates E2-dependent transcriptional regulation. Interacts with host BRD4; this interaction mediates E2 transcriptional activation function. Additionally, the interaction with host BRD4 on mitotic chromosomes mediates tethering of the viral genome. Interacts with host TOPBP1; this interaction is required for optimal viral DNA replication.</text>
</comment>
<evidence type="ECO:0000256" key="6">
    <source>
        <dbReference type="ARBA" id="ARBA00022562"/>
    </source>
</evidence>
<keyword evidence="10 12" id="KW-0010">Activator</keyword>
<comment type="function">
    <text evidence="12">Plays a role in the initiation of viral DNA replication. A dimer of E2 interacts with a dimer of E1 in order to improve specificity of E1 DNA binding activity. Once the complex recognizes and binds DNA at specific sites, the E2 dimer is removed from DNA. E2 also regulates viral transcription through binding to the E2RE response element (5'-ACCNNNNNNGGT-3') present in multiple copies in the regulatory regions of the viral genome. Activates or represses transcription depending on E2RE's position with regards to proximal promoter elements including the TATA-box. Repression occurs by sterically hindering the assembly of the transcription initiation complex.</text>
</comment>
<dbReference type="GO" id="GO:0000166">
    <property type="term" value="F:nucleotide binding"/>
    <property type="evidence" value="ECO:0007669"/>
    <property type="project" value="UniProtKB-UniRule"/>
</dbReference>
<feature type="region of interest" description="DNA-binding domain" evidence="12">
    <location>
        <begin position="304"/>
        <end position="388"/>
    </location>
</feature>
<comment type="subcellular location">
    <subcellularLocation>
        <location evidence="1 12">Host nucleus</location>
    </subcellularLocation>
</comment>
<dbReference type="InterPro" id="IPR036050">
    <property type="entry name" value="Regulatory_protein_E2_N"/>
</dbReference>
<evidence type="ECO:0000256" key="11">
    <source>
        <dbReference type="ARBA" id="ARBA00023163"/>
    </source>
</evidence>
<dbReference type="InterPro" id="IPR042504">
    <property type="entry name" value="Regulatory_protein_E2_N_2"/>
</dbReference>
<dbReference type="Gene3D" id="3.30.70.330">
    <property type="match status" value="1"/>
</dbReference>
<evidence type="ECO:0000259" key="15">
    <source>
        <dbReference type="Pfam" id="PF00511"/>
    </source>
</evidence>
<evidence type="ECO:0000256" key="8">
    <source>
        <dbReference type="ARBA" id="ARBA00023015"/>
    </source>
</evidence>
<name>A0A2D2AL90_9PAPI</name>
<dbReference type="InterPro" id="IPR001866">
    <property type="entry name" value="PPV_E2_N"/>
</dbReference>
<dbReference type="InterPro" id="IPR033668">
    <property type="entry name" value="Reg_prot_E2"/>
</dbReference>
<dbReference type="GO" id="GO:0039693">
    <property type="term" value="P:viral DNA genome replication"/>
    <property type="evidence" value="ECO:0007669"/>
    <property type="project" value="UniProtKB-UniRule"/>
</dbReference>
<dbReference type="InterPro" id="IPR000427">
    <property type="entry name" value="Papillomavirus_E2_C"/>
</dbReference>
<keyword evidence="9 12" id="KW-0238">DNA-binding</keyword>
<evidence type="ECO:0000256" key="1">
    <source>
        <dbReference type="ARBA" id="ARBA00004147"/>
    </source>
</evidence>
<feature type="compositionally biased region" description="Basic residues" evidence="13">
    <location>
        <begin position="253"/>
        <end position="267"/>
    </location>
</feature>
<evidence type="ECO:0000256" key="7">
    <source>
        <dbReference type="ARBA" id="ARBA00022705"/>
    </source>
</evidence>
<dbReference type="GO" id="GO:0006351">
    <property type="term" value="P:DNA-templated transcription"/>
    <property type="evidence" value="ECO:0007669"/>
    <property type="project" value="UniProtKB-UniRule"/>
</dbReference>
<reference evidence="16" key="1">
    <citation type="journal article" date="2018" name="MSphere">
        <title>Metagenomic Discovery of 83 New Human Papillomavirus Types in Patients with Immunodeficiency.</title>
        <authorList>
            <person name="Pastrana D.V."/>
            <person name="Peretti A."/>
            <person name="Welch N.L."/>
            <person name="Borgogna C."/>
            <person name="Olivero C."/>
            <person name="Badolato R."/>
            <person name="Notarangelo L.D."/>
            <person name="Gariglio M."/>
            <person name="FitzGerald P.C."/>
            <person name="McIntosh C.E."/>
            <person name="Reeves J."/>
            <person name="Starrett G.J."/>
            <person name="Bliskovsky V."/>
            <person name="Velez D."/>
            <person name="Brownell I."/>
            <person name="Yarchoan R."/>
            <person name="Wyvill K.M."/>
            <person name="Uldrick T.S."/>
            <person name="Maldarelli F."/>
            <person name="Lisco A."/>
            <person name="Sereti I."/>
            <person name="Gonzalez C.M."/>
            <person name="Androphy E.J."/>
            <person name="McBride A.A."/>
            <person name="Van Doorslaer K."/>
            <person name="Garcia F."/>
            <person name="Dvoretzky I."/>
            <person name="Liu J.S."/>
            <person name="Han J."/>
            <person name="Murphy P.M."/>
            <person name="McDermott D.H."/>
            <person name="Buck C.B."/>
        </authorList>
    </citation>
    <scope>NUCLEOTIDE SEQUENCE</scope>
    <source>
        <strain evidence="16">Gamma06_w03c65</strain>
    </source>
</reference>
<comment type="caution">
    <text evidence="12">Lacks conserved residue(s) required for the propagation of feature annotation.</text>
</comment>
<feature type="compositionally biased region" description="Basic residues" evidence="13">
    <location>
        <begin position="222"/>
        <end position="234"/>
    </location>
</feature>
<dbReference type="GO" id="GO:0006260">
    <property type="term" value="P:DNA replication"/>
    <property type="evidence" value="ECO:0007669"/>
    <property type="project" value="UniProtKB-KW"/>
</dbReference>
<organism evidence="16">
    <name type="scientific">Gammapapillomavirus 6</name>
    <dbReference type="NCBI Taxonomy" id="1175848"/>
    <lineage>
        <taxon>Viruses</taxon>
        <taxon>Monodnaviria</taxon>
        <taxon>Shotokuvirae</taxon>
        <taxon>Cossaviricota</taxon>
        <taxon>Papovaviricetes</taxon>
        <taxon>Zurhausenvirales</taxon>
        <taxon>Papillomaviridae</taxon>
        <taxon>Firstpapillomavirinae</taxon>
        <taxon>Gammapapillomavirus</taxon>
    </lineage>
</organism>
<keyword evidence="6 12" id="KW-1048">Host nucleus</keyword>
<dbReference type="Pfam" id="PF00508">
    <property type="entry name" value="PPV_E2_N"/>
    <property type="match status" value="1"/>
</dbReference>
<feature type="domain" description="Papillomavirus E2 N-terminal" evidence="14">
    <location>
        <begin position="1"/>
        <end position="195"/>
    </location>
</feature>
<dbReference type="InterPro" id="IPR042503">
    <property type="entry name" value="Regulatory_protein_E2_N_1"/>
</dbReference>
<dbReference type="InterPro" id="IPR012677">
    <property type="entry name" value="Nucleotide-bd_a/b_plait_sf"/>
</dbReference>
<evidence type="ECO:0000256" key="4">
    <source>
        <dbReference type="ARBA" id="ARBA00022518"/>
    </source>
</evidence>
<accession>A0A2D2AL90</accession>
<dbReference type="Gene3D" id="2.170.200.10">
    <property type="entry name" value="Papillomavirus E2 early protein domain"/>
    <property type="match status" value="1"/>
</dbReference>
<evidence type="ECO:0000256" key="3">
    <source>
        <dbReference type="ARBA" id="ARBA00022491"/>
    </source>
</evidence>
<dbReference type="Pfam" id="PF00511">
    <property type="entry name" value="PPV_E2_C"/>
    <property type="match status" value="1"/>
</dbReference>
<evidence type="ECO:0000256" key="12">
    <source>
        <dbReference type="HAMAP-Rule" id="MF_04001"/>
    </source>
</evidence>
<dbReference type="Gene3D" id="1.10.287.30">
    <property type="entry name" value="E2 (early) protein, N terminal domain, subdomain 1"/>
    <property type="match status" value="1"/>
</dbReference>
<keyword evidence="4 12" id="KW-0244">Early protein</keyword>
<keyword evidence="8 12" id="KW-0805">Transcription regulation</keyword>
<dbReference type="HAMAP" id="MF_04001">
    <property type="entry name" value="PPV_E2"/>
    <property type="match status" value="1"/>
</dbReference>
<comment type="similarity">
    <text evidence="12">Belongs to the papillomaviridae E2 protein family.</text>
</comment>
<evidence type="ECO:0000259" key="14">
    <source>
        <dbReference type="Pfam" id="PF00508"/>
    </source>
</evidence>
<dbReference type="GO" id="GO:0003677">
    <property type="term" value="F:DNA binding"/>
    <property type="evidence" value="ECO:0007669"/>
    <property type="project" value="UniProtKB-UniRule"/>
</dbReference>
<feature type="cross-link" description="Glycyl lysine isopeptide (Lys-Gly) (interchain with G-Cter in SUMO)" evidence="12">
    <location>
        <position position="311"/>
    </location>
</feature>
<evidence type="ECO:0000313" key="16">
    <source>
        <dbReference type="EMBL" id="ATQ38222.1"/>
    </source>
</evidence>
<feature type="region of interest" description="Disordered" evidence="13">
    <location>
        <begin position="197"/>
        <end position="290"/>
    </location>
</feature>
<evidence type="ECO:0000256" key="10">
    <source>
        <dbReference type="ARBA" id="ARBA00023159"/>
    </source>
</evidence>
<keyword evidence="12" id="KW-1017">Isopeptide bond</keyword>
<dbReference type="Proteomes" id="UP000289910">
    <property type="component" value="Segment"/>
</dbReference>
<keyword evidence="7 12" id="KW-0235">DNA replication</keyword>
<keyword evidence="11 12" id="KW-0804">Transcription</keyword>
<feature type="domain" description="Papillomavirus E2 C-terminal" evidence="15">
    <location>
        <begin position="306"/>
        <end position="383"/>
    </location>
</feature>
<proteinExistence type="inferred from homology"/>
<dbReference type="SUPFAM" id="SSF54957">
    <property type="entry name" value="Viral DNA-binding domain"/>
    <property type="match status" value="1"/>
</dbReference>
<keyword evidence="3 12" id="KW-0678">Repressor</keyword>
<feature type="compositionally biased region" description="Low complexity" evidence="13">
    <location>
        <begin position="235"/>
        <end position="245"/>
    </location>
</feature>